<protein>
    <submittedName>
        <fullName evidence="2">Uncharacterized protein</fullName>
    </submittedName>
</protein>
<dbReference type="EMBL" id="VTPC01090220">
    <property type="protein sequence ID" value="KAF2884130.1"/>
    <property type="molecule type" value="Genomic_DNA"/>
</dbReference>
<evidence type="ECO:0000313" key="2">
    <source>
        <dbReference type="EMBL" id="KAF2884130.1"/>
    </source>
</evidence>
<reference evidence="2" key="1">
    <citation type="submission" date="2019-08" db="EMBL/GenBank/DDBJ databases">
        <title>The genome of the North American firefly Photinus pyralis.</title>
        <authorList>
            <consortium name="Photinus pyralis genome working group"/>
            <person name="Fallon T.R."/>
            <person name="Sander Lower S.E."/>
            <person name="Weng J.-K."/>
        </authorList>
    </citation>
    <scope>NUCLEOTIDE SEQUENCE</scope>
    <source>
        <strain evidence="2">TRF0915ILg1</strain>
        <tissue evidence="2">Whole body</tissue>
    </source>
</reference>
<evidence type="ECO:0000313" key="3">
    <source>
        <dbReference type="Proteomes" id="UP000801492"/>
    </source>
</evidence>
<dbReference type="AlphaFoldDB" id="A0A8K0FXK5"/>
<name>A0A8K0FXK5_IGNLU</name>
<comment type="caution">
    <text evidence="2">The sequence shown here is derived from an EMBL/GenBank/DDBJ whole genome shotgun (WGS) entry which is preliminary data.</text>
</comment>
<dbReference type="Proteomes" id="UP000801492">
    <property type="component" value="Unassembled WGS sequence"/>
</dbReference>
<evidence type="ECO:0000256" key="1">
    <source>
        <dbReference type="SAM" id="MobiDB-lite"/>
    </source>
</evidence>
<accession>A0A8K0FXK5</accession>
<proteinExistence type="predicted"/>
<keyword evidence="3" id="KW-1185">Reference proteome</keyword>
<feature type="compositionally biased region" description="Basic and acidic residues" evidence="1">
    <location>
        <begin position="35"/>
        <end position="45"/>
    </location>
</feature>
<dbReference type="OrthoDB" id="6779946at2759"/>
<organism evidence="2 3">
    <name type="scientific">Ignelater luminosus</name>
    <name type="common">Cucubano</name>
    <name type="synonym">Pyrophorus luminosus</name>
    <dbReference type="NCBI Taxonomy" id="2038154"/>
    <lineage>
        <taxon>Eukaryota</taxon>
        <taxon>Metazoa</taxon>
        <taxon>Ecdysozoa</taxon>
        <taxon>Arthropoda</taxon>
        <taxon>Hexapoda</taxon>
        <taxon>Insecta</taxon>
        <taxon>Pterygota</taxon>
        <taxon>Neoptera</taxon>
        <taxon>Endopterygota</taxon>
        <taxon>Coleoptera</taxon>
        <taxon>Polyphaga</taxon>
        <taxon>Elateriformia</taxon>
        <taxon>Elateroidea</taxon>
        <taxon>Elateridae</taxon>
        <taxon>Agrypninae</taxon>
        <taxon>Pyrophorini</taxon>
        <taxon>Ignelater</taxon>
    </lineage>
</organism>
<feature type="region of interest" description="Disordered" evidence="1">
    <location>
        <begin position="16"/>
        <end position="51"/>
    </location>
</feature>
<gene>
    <name evidence="2" type="ORF">ILUMI_22050</name>
</gene>
<sequence length="228" mass="25579">MLNKVIRTVSQDSAYQCRGAAKGHHDDSGTSSAEQSKRKRDESFEIFKPSRKTNQSPKNLLIVIAKCETFEQKLQIMKAKSKLKGTACYIEGDLSPEEIKLREKLGNRARTERDNGKIVKIGHKKLHINGEPWVWDENALSESVVGAAEKMCSRGKKILKMAQKDSNSFTSDSGVTSLKNVVISEEPQSTHKTSIWKVPNEELSIGYRLIDMATMHENEEEMGSALKK</sequence>